<comment type="caution">
    <text evidence="14">The sequence shown here is derived from an EMBL/GenBank/DDBJ whole genome shotgun (WGS) entry which is preliminary data.</text>
</comment>
<dbReference type="AlphaFoldDB" id="A0A0G1DTG1"/>
<evidence type="ECO:0000256" key="5">
    <source>
        <dbReference type="ARBA" id="ARBA00022676"/>
    </source>
</evidence>
<dbReference type="GO" id="GO:0004581">
    <property type="term" value="F:dolichyl-phosphate beta-glucosyltransferase activity"/>
    <property type="evidence" value="ECO:0007669"/>
    <property type="project" value="UniProtKB-EC"/>
</dbReference>
<evidence type="ECO:0000256" key="11">
    <source>
        <dbReference type="ARBA" id="ARBA00023136"/>
    </source>
</evidence>
<dbReference type="Pfam" id="PF00535">
    <property type="entry name" value="Glycos_transf_2"/>
    <property type="match status" value="1"/>
</dbReference>
<protein>
    <recommendedName>
        <fullName evidence="4">dolichyl-phosphate beta-glucosyltransferase</fullName>
        <ecNumber evidence="4">2.4.1.117</ecNumber>
    </recommendedName>
</protein>
<dbReference type="EC" id="2.4.1.117" evidence="4"/>
<feature type="domain" description="Glycosyltransferase 2-like" evidence="13">
    <location>
        <begin position="4"/>
        <end position="178"/>
    </location>
</feature>
<dbReference type="Proteomes" id="UP000034646">
    <property type="component" value="Unassembled WGS sequence"/>
</dbReference>
<dbReference type="PANTHER" id="PTHR10859">
    <property type="entry name" value="GLYCOSYL TRANSFERASE"/>
    <property type="match status" value="1"/>
</dbReference>
<evidence type="ECO:0000256" key="1">
    <source>
        <dbReference type="ARBA" id="ARBA00004389"/>
    </source>
</evidence>
<evidence type="ECO:0000256" key="2">
    <source>
        <dbReference type="ARBA" id="ARBA00004922"/>
    </source>
</evidence>
<evidence type="ECO:0000256" key="4">
    <source>
        <dbReference type="ARBA" id="ARBA00012583"/>
    </source>
</evidence>
<evidence type="ECO:0000256" key="12">
    <source>
        <dbReference type="ARBA" id="ARBA00045097"/>
    </source>
</evidence>
<keyword evidence="10" id="KW-1133">Transmembrane helix</keyword>
<comment type="subcellular location">
    <subcellularLocation>
        <location evidence="1">Endoplasmic reticulum membrane</location>
        <topology evidence="1">Single-pass membrane protein</topology>
    </subcellularLocation>
</comment>
<dbReference type="SUPFAM" id="SSF53448">
    <property type="entry name" value="Nucleotide-diphospho-sugar transferases"/>
    <property type="match status" value="1"/>
</dbReference>
<keyword evidence="7" id="KW-0812">Transmembrane</keyword>
<comment type="catalytic activity">
    <reaction evidence="12">
        <text>a di-trans,poly-cis-dolichyl phosphate + UDP-alpha-D-glucose = a di-trans,poly-cis-dolichyl beta-D-glucosyl phosphate + UDP</text>
        <dbReference type="Rhea" id="RHEA:15401"/>
        <dbReference type="Rhea" id="RHEA-COMP:19498"/>
        <dbReference type="Rhea" id="RHEA-COMP:19502"/>
        <dbReference type="ChEBI" id="CHEBI:57525"/>
        <dbReference type="ChEBI" id="CHEBI:57683"/>
        <dbReference type="ChEBI" id="CHEBI:58223"/>
        <dbReference type="ChEBI" id="CHEBI:58885"/>
        <dbReference type="EC" id="2.4.1.117"/>
    </reaction>
    <physiologicalReaction direction="left-to-right" evidence="12">
        <dbReference type="Rhea" id="RHEA:15402"/>
    </physiologicalReaction>
</comment>
<evidence type="ECO:0000256" key="7">
    <source>
        <dbReference type="ARBA" id="ARBA00022692"/>
    </source>
</evidence>
<dbReference type="Gene3D" id="3.90.550.10">
    <property type="entry name" value="Spore Coat Polysaccharide Biosynthesis Protein SpsA, Chain A"/>
    <property type="match status" value="1"/>
</dbReference>
<keyword evidence="6 14" id="KW-0808">Transferase</keyword>
<accession>A0A0G1DTG1</accession>
<dbReference type="InterPro" id="IPR029044">
    <property type="entry name" value="Nucleotide-diphossugar_trans"/>
</dbReference>
<evidence type="ECO:0000256" key="8">
    <source>
        <dbReference type="ARBA" id="ARBA00022824"/>
    </source>
</evidence>
<gene>
    <name evidence="14" type="ORF">UV76_C0006G0032</name>
</gene>
<evidence type="ECO:0000256" key="10">
    <source>
        <dbReference type="ARBA" id="ARBA00022989"/>
    </source>
</evidence>
<evidence type="ECO:0000256" key="9">
    <source>
        <dbReference type="ARBA" id="ARBA00022968"/>
    </source>
</evidence>
<evidence type="ECO:0000313" key="14">
    <source>
        <dbReference type="EMBL" id="KKT00898.1"/>
    </source>
</evidence>
<proteinExistence type="inferred from homology"/>
<sequence length="242" mass="27133">MTLSIIIPAYNESNRISKTVRNIAGFLNANKISFEIIVVPNNCSDDTEGVLKTLQTEEIPEIKILTISHVGAKGNTKGLAISTGMKESHGDYTVFLDADNATSFNEILKFVSCAKDGYDVVIASRYVNGAKIIKKQSLLRIILSRVSNSIIRVLLLPGIYDTQCGFKLFSKRAAKEIFSRTTVYGWGIDLEILALAKYFGFKIKELPVAWEAQDESTVKSHAFFFTLKELFQIRKNIKNKFY</sequence>
<name>A0A0G1DTG1_9BACT</name>
<comment type="pathway">
    <text evidence="2">Protein modification; protein glycosylation.</text>
</comment>
<organism evidence="14 15">
    <name type="scientific">Candidatus Nomurabacteria bacterium GW2011_GWA2_43_15</name>
    <dbReference type="NCBI Taxonomy" id="1618738"/>
    <lineage>
        <taxon>Bacteria</taxon>
        <taxon>Candidatus Nomuraibacteriota</taxon>
    </lineage>
</organism>
<dbReference type="InterPro" id="IPR035518">
    <property type="entry name" value="DPG_synthase"/>
</dbReference>
<evidence type="ECO:0000256" key="3">
    <source>
        <dbReference type="ARBA" id="ARBA00006739"/>
    </source>
</evidence>
<dbReference type="EMBL" id="LCFS01000006">
    <property type="protein sequence ID" value="KKT00898.1"/>
    <property type="molecule type" value="Genomic_DNA"/>
</dbReference>
<keyword evidence="11" id="KW-0472">Membrane</keyword>
<keyword evidence="5" id="KW-0328">Glycosyltransferase</keyword>
<comment type="similarity">
    <text evidence="3">Belongs to the glycosyltransferase 2 family.</text>
</comment>
<reference evidence="14 15" key="1">
    <citation type="journal article" date="2015" name="Nature">
        <title>rRNA introns, odd ribosomes, and small enigmatic genomes across a large radiation of phyla.</title>
        <authorList>
            <person name="Brown C.T."/>
            <person name="Hug L.A."/>
            <person name="Thomas B.C."/>
            <person name="Sharon I."/>
            <person name="Castelle C.J."/>
            <person name="Singh A."/>
            <person name="Wilkins M.J."/>
            <person name="Williams K.H."/>
            <person name="Banfield J.F."/>
        </authorList>
    </citation>
    <scope>NUCLEOTIDE SEQUENCE [LARGE SCALE GENOMIC DNA]</scope>
</reference>
<dbReference type="GO" id="GO:0006487">
    <property type="term" value="P:protein N-linked glycosylation"/>
    <property type="evidence" value="ECO:0007669"/>
    <property type="project" value="TreeGrafter"/>
</dbReference>
<keyword evidence="8" id="KW-0256">Endoplasmic reticulum</keyword>
<keyword evidence="9" id="KW-0735">Signal-anchor</keyword>
<dbReference type="CDD" id="cd04188">
    <property type="entry name" value="DPG_synthase"/>
    <property type="match status" value="1"/>
</dbReference>
<dbReference type="STRING" id="1618738.UV76_C0006G0032"/>
<dbReference type="InterPro" id="IPR001173">
    <property type="entry name" value="Glyco_trans_2-like"/>
</dbReference>
<evidence type="ECO:0000256" key="6">
    <source>
        <dbReference type="ARBA" id="ARBA00022679"/>
    </source>
</evidence>
<dbReference type="PANTHER" id="PTHR10859:SF91">
    <property type="entry name" value="DOLICHYL-PHOSPHATE BETA-GLUCOSYLTRANSFERASE"/>
    <property type="match status" value="1"/>
</dbReference>
<evidence type="ECO:0000259" key="13">
    <source>
        <dbReference type="Pfam" id="PF00535"/>
    </source>
</evidence>
<evidence type="ECO:0000313" key="15">
    <source>
        <dbReference type="Proteomes" id="UP000034646"/>
    </source>
</evidence>